<dbReference type="Pfam" id="PF02769">
    <property type="entry name" value="AIRS_C"/>
    <property type="match status" value="1"/>
</dbReference>
<keyword evidence="2" id="KW-0067">ATP-binding</keyword>
<feature type="binding site" evidence="2">
    <location>
        <position position="20"/>
    </location>
    <ligand>
        <name>Mg(2+)</name>
        <dbReference type="ChEBI" id="CHEBI:18420"/>
        <label>4</label>
    </ligand>
</feature>
<dbReference type="InterPro" id="IPR010918">
    <property type="entry name" value="PurM-like_C_dom"/>
</dbReference>
<comment type="pathway">
    <text evidence="2">Cofactor biosynthesis; thiamine diphosphate biosynthesis; thiamine diphosphate from thiamine phosphate: step 1/1.</text>
</comment>
<keyword evidence="2 5" id="KW-0808">Transferase</keyword>
<feature type="binding site" evidence="2">
    <location>
        <position position="62"/>
    </location>
    <ligand>
        <name>Mg(2+)</name>
        <dbReference type="ChEBI" id="CHEBI:18420"/>
        <label>3</label>
    </ligand>
</feature>
<feature type="binding site" evidence="2">
    <location>
        <position position="33"/>
    </location>
    <ligand>
        <name>Mg(2+)</name>
        <dbReference type="ChEBI" id="CHEBI:18420"/>
        <label>2</label>
    </ligand>
</feature>
<dbReference type="PANTHER" id="PTHR30270:SF0">
    <property type="entry name" value="THIAMINE-MONOPHOSPHATE KINASE"/>
    <property type="match status" value="1"/>
</dbReference>
<dbReference type="InterPro" id="IPR036921">
    <property type="entry name" value="PurM-like_N_sf"/>
</dbReference>
<feature type="binding site" evidence="2">
    <location>
        <position position="33"/>
    </location>
    <ligand>
        <name>Mg(2+)</name>
        <dbReference type="ChEBI" id="CHEBI:18420"/>
        <label>1</label>
    </ligand>
</feature>
<dbReference type="RefSeq" id="WP_135621346.1">
    <property type="nucleotide sequence ID" value="NZ_RQGD01000002.1"/>
</dbReference>
<evidence type="ECO:0000256" key="1">
    <source>
        <dbReference type="ARBA" id="ARBA00022977"/>
    </source>
</evidence>
<comment type="miscellaneous">
    <text evidence="2">Reaction mechanism of ThiL seems to utilize a direct, inline transfer of the gamma-phosphate of ATP to TMP rather than a phosphorylated enzyme intermediate.</text>
</comment>
<name>A0A4R9KAU4_9LEPT</name>
<feature type="binding site" evidence="2">
    <location>
        <position position="111"/>
    </location>
    <ligand>
        <name>Mg(2+)</name>
        <dbReference type="ChEBI" id="CHEBI:18420"/>
        <label>1</label>
    </ligand>
</feature>
<dbReference type="PIRSF" id="PIRSF005303">
    <property type="entry name" value="Thiam_monoph_kin"/>
    <property type="match status" value="1"/>
</dbReference>
<feature type="domain" description="PurM-like C-terminal" evidence="4">
    <location>
        <begin position="140"/>
        <end position="229"/>
    </location>
</feature>
<dbReference type="Gene3D" id="3.30.1330.10">
    <property type="entry name" value="PurM-like, N-terminal domain"/>
    <property type="match status" value="1"/>
</dbReference>
<dbReference type="PANTHER" id="PTHR30270">
    <property type="entry name" value="THIAMINE-MONOPHOSPHATE KINASE"/>
    <property type="match status" value="1"/>
</dbReference>
<dbReference type="GO" id="GO:0005524">
    <property type="term" value="F:ATP binding"/>
    <property type="evidence" value="ECO:0007669"/>
    <property type="project" value="UniProtKB-UniRule"/>
</dbReference>
<proteinExistence type="inferred from homology"/>
<feature type="binding site" evidence="2">
    <location>
        <position position="198"/>
    </location>
    <ligand>
        <name>Mg(2+)</name>
        <dbReference type="ChEBI" id="CHEBI:18420"/>
        <label>3</label>
    </ligand>
</feature>
<feature type="binding site" evidence="2">
    <location>
        <position position="200"/>
    </location>
    <ligand>
        <name>ATP</name>
        <dbReference type="ChEBI" id="CHEBI:30616"/>
    </ligand>
</feature>
<comment type="function">
    <text evidence="2">Catalyzes the ATP-dependent phosphorylation of thiamine-monophosphate (TMP) to form thiamine-pyrophosphate (TPP), the active form of vitamin B1.</text>
</comment>
<dbReference type="Pfam" id="PF00586">
    <property type="entry name" value="AIRS"/>
    <property type="match status" value="1"/>
</dbReference>
<accession>A0A4R9KAU4</accession>
<evidence type="ECO:0000256" key="2">
    <source>
        <dbReference type="HAMAP-Rule" id="MF_02128"/>
    </source>
</evidence>
<feature type="binding site" evidence="2">
    <location>
        <position position="62"/>
    </location>
    <ligand>
        <name>Mg(2+)</name>
        <dbReference type="ChEBI" id="CHEBI:18420"/>
        <label>2</label>
    </ligand>
</feature>
<dbReference type="SUPFAM" id="SSF56042">
    <property type="entry name" value="PurM C-terminal domain-like"/>
    <property type="match status" value="1"/>
</dbReference>
<dbReference type="HAMAP" id="MF_02128">
    <property type="entry name" value="TMP_kinase"/>
    <property type="match status" value="1"/>
</dbReference>
<comment type="catalytic activity">
    <reaction evidence="2">
        <text>thiamine phosphate + ATP = thiamine diphosphate + ADP</text>
        <dbReference type="Rhea" id="RHEA:15913"/>
        <dbReference type="ChEBI" id="CHEBI:30616"/>
        <dbReference type="ChEBI" id="CHEBI:37575"/>
        <dbReference type="ChEBI" id="CHEBI:58937"/>
        <dbReference type="ChEBI" id="CHEBI:456216"/>
        <dbReference type="EC" id="2.7.4.16"/>
    </reaction>
</comment>
<dbReference type="InterPro" id="IPR016188">
    <property type="entry name" value="PurM-like_N"/>
</dbReference>
<keyword evidence="2 5" id="KW-0418">Kinase</keyword>
<dbReference type="SUPFAM" id="SSF55326">
    <property type="entry name" value="PurM N-terminal domain-like"/>
    <property type="match status" value="1"/>
</dbReference>
<dbReference type="NCBIfam" id="TIGR01379">
    <property type="entry name" value="thiL"/>
    <property type="match status" value="1"/>
</dbReference>
<evidence type="ECO:0000259" key="4">
    <source>
        <dbReference type="Pfam" id="PF02769"/>
    </source>
</evidence>
<dbReference type="CDD" id="cd02194">
    <property type="entry name" value="ThiL"/>
    <property type="match status" value="1"/>
</dbReference>
<organism evidence="5 6">
    <name type="scientific">Leptospira ognonensis</name>
    <dbReference type="NCBI Taxonomy" id="2484945"/>
    <lineage>
        <taxon>Bacteria</taxon>
        <taxon>Pseudomonadati</taxon>
        <taxon>Spirochaetota</taxon>
        <taxon>Spirochaetia</taxon>
        <taxon>Leptospirales</taxon>
        <taxon>Leptospiraceae</taxon>
        <taxon>Leptospira</taxon>
    </lineage>
</organism>
<feature type="binding site" evidence="2">
    <location>
        <position position="301"/>
    </location>
    <ligand>
        <name>substrate</name>
    </ligand>
</feature>
<dbReference type="AlphaFoldDB" id="A0A4R9KAU4"/>
<feature type="binding site" evidence="2">
    <location>
        <position position="32"/>
    </location>
    <ligand>
        <name>Mg(2+)</name>
        <dbReference type="ChEBI" id="CHEBI:18420"/>
        <label>1</label>
    </ligand>
</feature>
<dbReference type="Proteomes" id="UP000297693">
    <property type="component" value="Unassembled WGS sequence"/>
</dbReference>
<feature type="binding site" evidence="2">
    <location>
        <position position="62"/>
    </location>
    <ligand>
        <name>Mg(2+)</name>
        <dbReference type="ChEBI" id="CHEBI:18420"/>
        <label>4</label>
    </ligand>
</feature>
<feature type="binding site" evidence="2">
    <location>
        <position position="20"/>
    </location>
    <ligand>
        <name>Mg(2+)</name>
        <dbReference type="ChEBI" id="CHEBI:18420"/>
        <label>3</label>
    </ligand>
</feature>
<dbReference type="GO" id="GO:0009228">
    <property type="term" value="P:thiamine biosynthetic process"/>
    <property type="evidence" value="ECO:0007669"/>
    <property type="project" value="UniProtKB-KW"/>
</dbReference>
<dbReference type="OrthoDB" id="9802811at2"/>
<dbReference type="EC" id="2.7.4.16" evidence="2"/>
<keyword evidence="2" id="KW-0460">Magnesium</keyword>
<feature type="binding site" evidence="2">
    <location>
        <position position="40"/>
    </location>
    <ligand>
        <name>substrate</name>
    </ligand>
</feature>
<feature type="binding site" evidence="2">
    <location>
        <position position="201"/>
    </location>
    <ligand>
        <name>Mg(2+)</name>
        <dbReference type="ChEBI" id="CHEBI:18420"/>
        <label>5</label>
    </ligand>
</feature>
<feature type="binding site" evidence="2">
    <location>
        <begin position="110"/>
        <end position="111"/>
    </location>
    <ligand>
        <name>ATP</name>
        <dbReference type="ChEBI" id="CHEBI:30616"/>
    </ligand>
</feature>
<dbReference type="GO" id="GO:0000287">
    <property type="term" value="F:magnesium ion binding"/>
    <property type="evidence" value="ECO:0007669"/>
    <property type="project" value="UniProtKB-UniRule"/>
</dbReference>
<dbReference type="UniPathway" id="UPA00060">
    <property type="reaction ID" value="UER00142"/>
</dbReference>
<feature type="binding site" evidence="2">
    <location>
        <position position="245"/>
    </location>
    <ligand>
        <name>substrate</name>
    </ligand>
</feature>
<reference evidence="5" key="1">
    <citation type="journal article" date="2019" name="PLoS Negl. Trop. Dis.">
        <title>Revisiting the worldwide diversity of Leptospira species in the environment.</title>
        <authorList>
            <person name="Vincent A.T."/>
            <person name="Schiettekatte O."/>
            <person name="Bourhy P."/>
            <person name="Veyrier F.J."/>
            <person name="Picardeau M."/>
        </authorList>
    </citation>
    <scope>NUCLEOTIDE SEQUENCE [LARGE SCALE GENOMIC DNA]</scope>
    <source>
        <strain evidence="5">201702476</strain>
    </source>
</reference>
<dbReference type="Gene3D" id="3.90.650.10">
    <property type="entry name" value="PurM-like C-terminal domain"/>
    <property type="match status" value="1"/>
</dbReference>
<dbReference type="InterPro" id="IPR036676">
    <property type="entry name" value="PurM-like_C_sf"/>
</dbReference>
<gene>
    <name evidence="2 5" type="primary">thiL</name>
    <name evidence="5" type="ORF">EHQ58_00315</name>
</gene>
<dbReference type="GO" id="GO:0009229">
    <property type="term" value="P:thiamine diphosphate biosynthetic process"/>
    <property type="evidence" value="ECO:0007669"/>
    <property type="project" value="UniProtKB-UniRule"/>
</dbReference>
<dbReference type="GO" id="GO:0009030">
    <property type="term" value="F:thiamine-phosphate kinase activity"/>
    <property type="evidence" value="ECO:0007669"/>
    <property type="project" value="UniProtKB-UniRule"/>
</dbReference>
<comment type="caution">
    <text evidence="5">The sequence shown here is derived from an EMBL/GenBank/DDBJ whole genome shotgun (WGS) entry which is preliminary data.</text>
</comment>
<keyword evidence="6" id="KW-1185">Reference proteome</keyword>
<keyword evidence="2" id="KW-0547">Nucleotide-binding</keyword>
<comment type="caution">
    <text evidence="2">Lacks conserved residue(s) required for the propagation of feature annotation.</text>
</comment>
<protein>
    <recommendedName>
        <fullName evidence="2">Thiamine-monophosphate kinase</fullName>
        <shortName evidence="2">TMP kinase</shortName>
        <shortName evidence="2">Thiamine-phosphate kinase</shortName>
        <ecNumber evidence="2">2.7.4.16</ecNumber>
    </recommendedName>
</protein>
<sequence length="304" mass="34077">MKESEVIHAFFKGQIPPDDDCHFILPNQLVTTDSLVEGTHFLHDWSSPAQLAEKLIEVNVSDIAASGGLPEICFLNLGLSNLSKKDEWVNDFSNAFRKKLKTHKMKLVGGDTFFSKTTHLTLTVIGTCKSHWTRSGGINGDYLYLTGHIGDSELGLQCLKNQTKGKEFQRAIKKHLTPRSRSRLVESLHKFQIHACMDLTDGLIQDSQRLAFASGGELEIDMTSLPISKIAFQQLGWDGVLGSGEELELIFLSNSILPKEIDRVKITKIGSFTKSYIKRKESSLVRFLNGNQIYHPKKIGYSHF</sequence>
<keyword evidence="1 2" id="KW-0784">Thiamine biosynthesis</keyword>
<feature type="binding site" evidence="2">
    <location>
        <position position="134"/>
    </location>
    <ligand>
        <name>ATP</name>
        <dbReference type="ChEBI" id="CHEBI:30616"/>
    </ligand>
</feature>
<dbReference type="EMBL" id="RQGD01000002">
    <property type="protein sequence ID" value="TGL63848.1"/>
    <property type="molecule type" value="Genomic_DNA"/>
</dbReference>
<dbReference type="InterPro" id="IPR006283">
    <property type="entry name" value="ThiL-like"/>
</dbReference>
<comment type="similarity">
    <text evidence="2">Belongs to the thiamine-monophosphate kinase family.</text>
</comment>
<feature type="binding site" evidence="2">
    <location>
        <position position="31"/>
    </location>
    <ligand>
        <name>Mg(2+)</name>
        <dbReference type="ChEBI" id="CHEBI:18420"/>
        <label>4</label>
    </ligand>
</feature>
<keyword evidence="2" id="KW-0479">Metal-binding</keyword>
<evidence type="ECO:0000313" key="5">
    <source>
        <dbReference type="EMBL" id="TGL63848.1"/>
    </source>
</evidence>
<evidence type="ECO:0000259" key="3">
    <source>
        <dbReference type="Pfam" id="PF00586"/>
    </source>
</evidence>
<evidence type="ECO:0000313" key="6">
    <source>
        <dbReference type="Proteomes" id="UP000297693"/>
    </source>
</evidence>
<feature type="domain" description="PurM-like N-terminal" evidence="3">
    <location>
        <begin position="19"/>
        <end position="127"/>
    </location>
</feature>